<reference evidence="7 8" key="1">
    <citation type="submission" date="2020-09" db="EMBL/GenBank/DDBJ databases">
        <title>De no assembly of potato wild relative species, Solanum commersonii.</title>
        <authorList>
            <person name="Cho K."/>
        </authorList>
    </citation>
    <scope>NUCLEOTIDE SEQUENCE [LARGE SCALE GENOMIC DNA]</scope>
    <source>
        <strain evidence="7">LZ3.2</strain>
        <tissue evidence="7">Leaf</tissue>
    </source>
</reference>
<keyword evidence="3" id="KW-0713">Self-incompatibility</keyword>
<keyword evidence="4" id="KW-0964">Secreted</keyword>
<keyword evidence="8" id="KW-1185">Reference proteome</keyword>
<dbReference type="OrthoDB" id="1363310at2759"/>
<dbReference type="EMBL" id="JACXVP010000005">
    <property type="protein sequence ID" value="KAG5607578.1"/>
    <property type="molecule type" value="Genomic_DNA"/>
</dbReference>
<dbReference type="PANTHER" id="PTHR35630">
    <property type="entry name" value="LEGUMINOSIN GROUP486 SECRETED PEPTIDE"/>
    <property type="match status" value="1"/>
</dbReference>
<proteinExistence type="inferred from homology"/>
<keyword evidence="6" id="KW-0472">Membrane</keyword>
<name>A0A9J5Z4I1_SOLCO</name>
<evidence type="ECO:0000256" key="1">
    <source>
        <dbReference type="ARBA" id="ARBA00004613"/>
    </source>
</evidence>
<dbReference type="InterPro" id="IPR010264">
    <property type="entry name" value="Self-incomp_S1"/>
</dbReference>
<evidence type="ECO:0000313" key="7">
    <source>
        <dbReference type="EMBL" id="KAG5607578.1"/>
    </source>
</evidence>
<dbReference type="Proteomes" id="UP000824120">
    <property type="component" value="Chromosome 5"/>
</dbReference>
<dbReference type="GO" id="GO:0060320">
    <property type="term" value="P:rejection of self pollen"/>
    <property type="evidence" value="ECO:0007669"/>
    <property type="project" value="UniProtKB-KW"/>
</dbReference>
<keyword evidence="5" id="KW-0732">Signal</keyword>
<comment type="caution">
    <text evidence="7">The sequence shown here is derived from an EMBL/GenBank/DDBJ whole genome shotgun (WGS) entry which is preliminary data.</text>
</comment>
<evidence type="ECO:0000256" key="2">
    <source>
        <dbReference type="ARBA" id="ARBA00005581"/>
    </source>
</evidence>
<feature type="transmembrane region" description="Helical" evidence="6">
    <location>
        <begin position="6"/>
        <end position="29"/>
    </location>
</feature>
<evidence type="ECO:0000256" key="3">
    <source>
        <dbReference type="ARBA" id="ARBA00022471"/>
    </source>
</evidence>
<evidence type="ECO:0000256" key="4">
    <source>
        <dbReference type="ARBA" id="ARBA00022525"/>
    </source>
</evidence>
<sequence>MTSNITNSPLILIFVMSLILYQFSFYSIADLHKPIVSLFDDIPKNLNPVMKFEIKLNSGPHLSSGELDIHGTQFSFEAKVINDIYVCYVEWNHSSAFIHLYNPLKEDKGHSIVYWSIQDKGIMKSWDKHKWTFVANWTPNSLNPVVIFNLKLKSGEPEISETLVQQGSNFTFYGDITHHSHICFLEWINSTALIEAYDPFKEDKGHSNIYWSVLDKGIRKSWDKPLILILIIFLTSSQFSFSFENNNGTPKVHLINNLSPNHHPTMQVTCKLQHWLPLFSVTLVHGQDFAFDAGIINDIYVCHAEWGNVWSFFNAYDPINEDKGCPIVYWSIRDFGLYKSWDKINWTYITYWKVNSSEQDFTMSKRNYN</sequence>
<keyword evidence="6" id="KW-0812">Transmembrane</keyword>
<gene>
    <name evidence="7" type="ORF">H5410_029070</name>
</gene>
<dbReference type="AlphaFoldDB" id="A0A9J5Z4I1"/>
<dbReference type="PANTHER" id="PTHR35630:SF1">
    <property type="entry name" value="LEGUMINOSIN GROUP486 SECRETED PEPTIDE"/>
    <property type="match status" value="1"/>
</dbReference>
<evidence type="ECO:0000313" key="8">
    <source>
        <dbReference type="Proteomes" id="UP000824120"/>
    </source>
</evidence>
<evidence type="ECO:0000256" key="6">
    <source>
        <dbReference type="SAM" id="Phobius"/>
    </source>
</evidence>
<accession>A0A9J5Z4I1</accession>
<dbReference type="Pfam" id="PF05938">
    <property type="entry name" value="Self-incomp_S1"/>
    <property type="match status" value="1"/>
</dbReference>
<comment type="similarity">
    <text evidence="2">Belongs to the plant self-incompatibility (S1) protein family.</text>
</comment>
<protein>
    <recommendedName>
        <fullName evidence="9">S-protein homolog</fullName>
    </recommendedName>
</protein>
<organism evidence="7 8">
    <name type="scientific">Solanum commersonii</name>
    <name type="common">Commerson's wild potato</name>
    <name type="synonym">Commerson's nightshade</name>
    <dbReference type="NCBI Taxonomy" id="4109"/>
    <lineage>
        <taxon>Eukaryota</taxon>
        <taxon>Viridiplantae</taxon>
        <taxon>Streptophyta</taxon>
        <taxon>Embryophyta</taxon>
        <taxon>Tracheophyta</taxon>
        <taxon>Spermatophyta</taxon>
        <taxon>Magnoliopsida</taxon>
        <taxon>eudicotyledons</taxon>
        <taxon>Gunneridae</taxon>
        <taxon>Pentapetalae</taxon>
        <taxon>asterids</taxon>
        <taxon>lamiids</taxon>
        <taxon>Solanales</taxon>
        <taxon>Solanaceae</taxon>
        <taxon>Solanoideae</taxon>
        <taxon>Solaneae</taxon>
        <taxon>Solanum</taxon>
    </lineage>
</organism>
<evidence type="ECO:0008006" key="9">
    <source>
        <dbReference type="Google" id="ProtNLM"/>
    </source>
</evidence>
<keyword evidence="6" id="KW-1133">Transmembrane helix</keyword>
<evidence type="ECO:0000256" key="5">
    <source>
        <dbReference type="ARBA" id="ARBA00022729"/>
    </source>
</evidence>
<dbReference type="GO" id="GO:0005576">
    <property type="term" value="C:extracellular region"/>
    <property type="evidence" value="ECO:0007669"/>
    <property type="project" value="UniProtKB-SubCell"/>
</dbReference>
<comment type="subcellular location">
    <subcellularLocation>
        <location evidence="1">Secreted</location>
    </subcellularLocation>
</comment>